<comment type="caution">
    <text evidence="1">The sequence shown here is derived from an EMBL/GenBank/DDBJ whole genome shotgun (WGS) entry which is preliminary data.</text>
</comment>
<dbReference type="AlphaFoldDB" id="A0A227PCU5"/>
<evidence type="ECO:0008006" key="3">
    <source>
        <dbReference type="Google" id="ProtNLM"/>
    </source>
</evidence>
<dbReference type="EMBL" id="MUGS01000009">
    <property type="protein sequence ID" value="OXG07729.1"/>
    <property type="molecule type" value="Genomic_DNA"/>
</dbReference>
<evidence type="ECO:0000313" key="1">
    <source>
        <dbReference type="EMBL" id="OXG07729.1"/>
    </source>
</evidence>
<proteinExistence type="predicted"/>
<keyword evidence="2" id="KW-1185">Reference proteome</keyword>
<accession>A0A227PCU5</accession>
<evidence type="ECO:0000313" key="2">
    <source>
        <dbReference type="Proteomes" id="UP000214684"/>
    </source>
</evidence>
<gene>
    <name evidence="1" type="ORF">B0A64_07715</name>
</gene>
<dbReference type="Pfam" id="PF11153">
    <property type="entry name" value="DUF2931"/>
    <property type="match status" value="1"/>
</dbReference>
<dbReference type="InterPro" id="IPR021326">
    <property type="entry name" value="DUF2931"/>
</dbReference>
<reference evidence="1 2" key="1">
    <citation type="submission" date="2016-11" db="EMBL/GenBank/DDBJ databases">
        <title>Whole genomes of Flavobacteriaceae.</title>
        <authorList>
            <person name="Stine C."/>
            <person name="Li C."/>
            <person name="Tadesse D."/>
        </authorList>
    </citation>
    <scope>NUCLEOTIDE SEQUENCE [LARGE SCALE GENOMIC DNA]</scope>
    <source>
        <strain evidence="1 2">DSM 24704</strain>
    </source>
</reference>
<organism evidence="1 2">
    <name type="scientific">Flavobacterium araucananum</name>
    <dbReference type="NCBI Taxonomy" id="946678"/>
    <lineage>
        <taxon>Bacteria</taxon>
        <taxon>Pseudomonadati</taxon>
        <taxon>Bacteroidota</taxon>
        <taxon>Flavobacteriia</taxon>
        <taxon>Flavobacteriales</taxon>
        <taxon>Flavobacteriaceae</taxon>
        <taxon>Flavobacterium</taxon>
    </lineage>
</organism>
<sequence>MDNPIKQLIKIILFITWSINLTSCQYFTMKEYKYDAYASCDKQYQITVYSSSFHTPNGFLPLVGPTGTLGGPWGSGGSDVVGDGFNEVPKDLRIHFYSETEDKFYESTFDLPSEEIEKLLQEESTDPLRQGKTFDDSQSGKVLKYMKYDQIIAGVSLGGEVTVWMAGMREQKLIATYYAKEVPNVKWENISEYGTREENMQDNMNTIFSERVKQEIKNKTLPYKLWQTYKEKYNWSFKLTGTNGEKLNEMYFKMINAEEESIYSNNPLLNNDPYQSRAIPYNLEPRWQDASGQKYVADIMLREDIKYYLNKYHSEIIKDQNPQDFQEEEIFKAFNSLDKNKPIEILFKVNGSNKECKVIVKQENKEIPLTKIIVRVFKD</sequence>
<dbReference type="RefSeq" id="WP_089478943.1">
    <property type="nucleotide sequence ID" value="NZ_MUGS01000009.1"/>
</dbReference>
<dbReference type="OrthoDB" id="5702951at2"/>
<protein>
    <recommendedName>
        <fullName evidence="3">DUF2931 domain-containing protein</fullName>
    </recommendedName>
</protein>
<dbReference type="Proteomes" id="UP000214684">
    <property type="component" value="Unassembled WGS sequence"/>
</dbReference>
<name>A0A227PCU5_9FLAO</name>